<keyword evidence="2" id="KW-1185">Reference proteome</keyword>
<gene>
    <name evidence="1" type="ORF">ACFSB2_25635</name>
</gene>
<name>A0ABW4JS80_9BACL</name>
<reference evidence="2" key="1">
    <citation type="journal article" date="2019" name="Int. J. Syst. Evol. Microbiol.">
        <title>The Global Catalogue of Microorganisms (GCM) 10K type strain sequencing project: providing services to taxonomists for standard genome sequencing and annotation.</title>
        <authorList>
            <consortium name="The Broad Institute Genomics Platform"/>
            <consortium name="The Broad Institute Genome Sequencing Center for Infectious Disease"/>
            <person name="Wu L."/>
            <person name="Ma J."/>
        </authorList>
    </citation>
    <scope>NUCLEOTIDE SEQUENCE [LARGE SCALE GENOMIC DNA]</scope>
    <source>
        <strain evidence="2">CGMCC 1.12286</strain>
    </source>
</reference>
<proteinExistence type="predicted"/>
<comment type="caution">
    <text evidence="1">The sequence shown here is derived from an EMBL/GenBank/DDBJ whole genome shotgun (WGS) entry which is preliminary data.</text>
</comment>
<dbReference type="Proteomes" id="UP001597079">
    <property type="component" value="Unassembled WGS sequence"/>
</dbReference>
<sequence length="112" mass="11992">MNIIDLTNTPELIHQVCELLVDAFEQQVKLRGGITITLGADDESDSTTFSGVDLYADLPGHMANSKVSGAHPAEFYKKRGFVITGVVPDANGIGKPDILMSKRVALSTSTMV</sequence>
<organism evidence="1 2">
    <name type="scientific">Alicyclobacillus fodiniaquatilis</name>
    <dbReference type="NCBI Taxonomy" id="1661150"/>
    <lineage>
        <taxon>Bacteria</taxon>
        <taxon>Bacillati</taxon>
        <taxon>Bacillota</taxon>
        <taxon>Bacilli</taxon>
        <taxon>Bacillales</taxon>
        <taxon>Alicyclobacillaceae</taxon>
        <taxon>Alicyclobacillus</taxon>
    </lineage>
</organism>
<dbReference type="RefSeq" id="WP_377946033.1">
    <property type="nucleotide sequence ID" value="NZ_JBHUCX010000100.1"/>
</dbReference>
<dbReference type="EMBL" id="JBHUCX010000100">
    <property type="protein sequence ID" value="MFD1678053.1"/>
    <property type="molecule type" value="Genomic_DNA"/>
</dbReference>
<dbReference type="Gene3D" id="3.40.630.30">
    <property type="match status" value="1"/>
</dbReference>
<evidence type="ECO:0000313" key="2">
    <source>
        <dbReference type="Proteomes" id="UP001597079"/>
    </source>
</evidence>
<evidence type="ECO:0000313" key="1">
    <source>
        <dbReference type="EMBL" id="MFD1678053.1"/>
    </source>
</evidence>
<accession>A0ABW4JS80</accession>
<protein>
    <submittedName>
        <fullName evidence="1">Uncharacterized protein</fullName>
    </submittedName>
</protein>